<sequence length="125" mass="14162">MPTNPEPRNVLGSSLGCCCTSPMTGFYRDGFCRTNAQDQGHHVICAIMTEPFLRFTRSRGNDLSTPYPEFQFPGLKPGDRWCLSVLRWLEAYEAGMAPPILLACTHERALQYVTIDMLRELAFEE</sequence>
<evidence type="ECO:0000313" key="2">
    <source>
        <dbReference type="Proteomes" id="UP000501802"/>
    </source>
</evidence>
<dbReference type="InterPro" id="IPR018714">
    <property type="entry name" value="DUF2237"/>
</dbReference>
<organism evidence="1 2">
    <name type="scientific">Spirosoma aureum</name>
    <dbReference type="NCBI Taxonomy" id="2692134"/>
    <lineage>
        <taxon>Bacteria</taxon>
        <taxon>Pseudomonadati</taxon>
        <taxon>Bacteroidota</taxon>
        <taxon>Cytophagia</taxon>
        <taxon>Cytophagales</taxon>
        <taxon>Cytophagaceae</taxon>
        <taxon>Spirosoma</taxon>
    </lineage>
</organism>
<protein>
    <submittedName>
        <fullName evidence="1">DUF2237 domain-containing protein</fullName>
    </submittedName>
</protein>
<keyword evidence="2" id="KW-1185">Reference proteome</keyword>
<dbReference type="KEGG" id="spib:G8759_12515"/>
<dbReference type="AlphaFoldDB" id="A0A6G9ALM8"/>
<dbReference type="Gene3D" id="3.30.56.110">
    <property type="entry name" value="Protein of unknown function DUF2237"/>
    <property type="match status" value="1"/>
</dbReference>
<evidence type="ECO:0000313" key="1">
    <source>
        <dbReference type="EMBL" id="QIP13392.1"/>
    </source>
</evidence>
<dbReference type="RefSeq" id="WP_167208417.1">
    <property type="nucleotide sequence ID" value="NZ_CP050063.1"/>
</dbReference>
<dbReference type="Pfam" id="PF09996">
    <property type="entry name" value="DUF2237"/>
    <property type="match status" value="1"/>
</dbReference>
<accession>A0A6G9ALM8</accession>
<dbReference type="EMBL" id="CP050063">
    <property type="protein sequence ID" value="QIP13392.1"/>
    <property type="molecule type" value="Genomic_DNA"/>
</dbReference>
<proteinExistence type="predicted"/>
<gene>
    <name evidence="1" type="ORF">G8759_12515</name>
</gene>
<dbReference type="PANTHER" id="PTHR37466">
    <property type="entry name" value="SLR1628 PROTEIN"/>
    <property type="match status" value="1"/>
</dbReference>
<name>A0A6G9ALM8_9BACT</name>
<dbReference type="Proteomes" id="UP000501802">
    <property type="component" value="Chromosome"/>
</dbReference>
<reference evidence="1 2" key="1">
    <citation type="submission" date="2020-03" db="EMBL/GenBank/DDBJ databases">
        <authorList>
            <person name="Kim M.K."/>
        </authorList>
    </citation>
    <scope>NUCLEOTIDE SEQUENCE [LARGE SCALE GENOMIC DNA]</scope>
    <source>
        <strain evidence="1 2">BT328</strain>
    </source>
</reference>
<dbReference type="PANTHER" id="PTHR37466:SF1">
    <property type="entry name" value="SLR1628 PROTEIN"/>
    <property type="match status" value="1"/>
</dbReference>